<gene>
    <name evidence="1" type="ORF">QFC19_003252</name>
</gene>
<protein>
    <submittedName>
        <fullName evidence="1">Uncharacterized protein</fullName>
    </submittedName>
</protein>
<evidence type="ECO:0000313" key="2">
    <source>
        <dbReference type="Proteomes" id="UP001241377"/>
    </source>
</evidence>
<reference evidence="1" key="1">
    <citation type="submission" date="2023-04" db="EMBL/GenBank/DDBJ databases">
        <title>Draft Genome sequencing of Naganishia species isolated from polar environments using Oxford Nanopore Technology.</title>
        <authorList>
            <person name="Leo P."/>
            <person name="Venkateswaran K."/>
        </authorList>
    </citation>
    <scope>NUCLEOTIDE SEQUENCE</scope>
    <source>
        <strain evidence="1">MNA-CCFEE 5261</strain>
    </source>
</reference>
<dbReference type="EMBL" id="JASBWR010000030">
    <property type="protein sequence ID" value="KAJ9106522.1"/>
    <property type="molecule type" value="Genomic_DNA"/>
</dbReference>
<keyword evidence="2" id="KW-1185">Reference proteome</keyword>
<organism evidence="1 2">
    <name type="scientific">Naganishia cerealis</name>
    <dbReference type="NCBI Taxonomy" id="610337"/>
    <lineage>
        <taxon>Eukaryota</taxon>
        <taxon>Fungi</taxon>
        <taxon>Dikarya</taxon>
        <taxon>Basidiomycota</taxon>
        <taxon>Agaricomycotina</taxon>
        <taxon>Tremellomycetes</taxon>
        <taxon>Filobasidiales</taxon>
        <taxon>Filobasidiaceae</taxon>
        <taxon>Naganishia</taxon>
    </lineage>
</organism>
<dbReference type="Proteomes" id="UP001241377">
    <property type="component" value="Unassembled WGS sequence"/>
</dbReference>
<proteinExistence type="predicted"/>
<evidence type="ECO:0000313" key="1">
    <source>
        <dbReference type="EMBL" id="KAJ9106522.1"/>
    </source>
</evidence>
<name>A0ACC2W4I5_9TREE</name>
<sequence length="414" mass="46791">MNSFSIQLQSIAKQTGLWSVLRDLWALQIDLNLFVREMTVLAKALGQLNPGSIGSMGVADYISRTLTNMILAVISPYVHMAASPVHHLLCNANSIEKVDIRLRAHFLNAYYAHLQMKGGRTIRERSTSSVAACNLVVEKLADNEGSAKSVDCMALVPIGFKFNGEDRSENPEEWLILQRKLRLKCHKKILRIVESYAHCSPSIAAVEHRLLRIKELRGNGCPVLAATLKRSLYRKLEKVLNRLARNIESHEDMVKAEVCLEILEALFERGGYFEIVRDLLELLAETLKSYKRANAPHQPPAPSLKPLKSSVRRYKVDIPKEKKKVRVALPNPDPSIKEYAIYETKNPSILRRMARRVKLFGKKLGSSSRCIAKRVNDAVRGILGASSKDSVNSEPKPKRREHIWGKLFRSHKIH</sequence>
<accession>A0ACC2W4I5</accession>
<comment type="caution">
    <text evidence="1">The sequence shown here is derived from an EMBL/GenBank/DDBJ whole genome shotgun (WGS) entry which is preliminary data.</text>
</comment>